<keyword evidence="2" id="KW-1133">Transmembrane helix</keyword>
<dbReference type="Proteomes" id="UP000095454">
    <property type="component" value="Unassembled WGS sequence"/>
</dbReference>
<dbReference type="RefSeq" id="WP_055252426.1">
    <property type="nucleotide sequence ID" value="NZ_CABIXX010000035.1"/>
</dbReference>
<dbReference type="AlphaFoldDB" id="A0A174M7J8"/>
<feature type="transmembrane region" description="Helical" evidence="2">
    <location>
        <begin position="136"/>
        <end position="157"/>
    </location>
</feature>
<gene>
    <name evidence="3" type="ORF">ERS852514_01677</name>
</gene>
<evidence type="ECO:0000256" key="2">
    <source>
        <dbReference type="SAM" id="Phobius"/>
    </source>
</evidence>
<evidence type="ECO:0000256" key="1">
    <source>
        <dbReference type="SAM" id="MobiDB-lite"/>
    </source>
</evidence>
<accession>A0A174M7J8</accession>
<reference evidence="3 4" key="1">
    <citation type="submission" date="2015-09" db="EMBL/GenBank/DDBJ databases">
        <authorList>
            <consortium name="Pathogen Informatics"/>
        </authorList>
    </citation>
    <scope>NUCLEOTIDE SEQUENCE [LARGE SCALE GENOMIC DNA]</scope>
    <source>
        <strain evidence="3 4">2789STDY5834902</strain>
    </source>
</reference>
<evidence type="ECO:0000313" key="4">
    <source>
        <dbReference type="Proteomes" id="UP000095454"/>
    </source>
</evidence>
<feature type="compositionally biased region" description="Basic and acidic residues" evidence="1">
    <location>
        <begin position="120"/>
        <end position="131"/>
    </location>
</feature>
<keyword evidence="2" id="KW-0472">Membrane</keyword>
<organism evidence="3 4">
    <name type="scientific">Collinsella aerofaciens</name>
    <dbReference type="NCBI Taxonomy" id="74426"/>
    <lineage>
        <taxon>Bacteria</taxon>
        <taxon>Bacillati</taxon>
        <taxon>Actinomycetota</taxon>
        <taxon>Coriobacteriia</taxon>
        <taxon>Coriobacteriales</taxon>
        <taxon>Coriobacteriaceae</taxon>
        <taxon>Collinsella</taxon>
    </lineage>
</organism>
<protein>
    <submittedName>
        <fullName evidence="3">Uncharacterized protein</fullName>
    </submittedName>
</protein>
<feature type="compositionally biased region" description="Low complexity" evidence="1">
    <location>
        <begin position="38"/>
        <end position="62"/>
    </location>
</feature>
<sequence length="289" mass="31186">MDIDNFEWWYSEGEAPDEEWDEPAPRDVSSDEDEAGNDAAVEPDAASDAAEPLTFEQAWAQAEADEAKADATATLGEPADMSISPAKIPQPRHNIDPGSTASFSILDVPSQGAQAPAPTRRPDLAREEDAGRRSPLGPILIAFMAGVIACSVIGNVWSHVEQQRKDAAKVEMSVEQSLSRTRSVHVSVEVKDGATWDTARGDSQMLVHIVGRTLKGQAIDEYQYVNSEGDGIELKPGDYELTVDEPPVATDGTRYRASKRMVPVSFNSQAPDTVDSTPQGGFDLYAIAQ</sequence>
<evidence type="ECO:0000313" key="3">
    <source>
        <dbReference type="EMBL" id="CUP31126.1"/>
    </source>
</evidence>
<keyword evidence="2" id="KW-0812">Transmembrane</keyword>
<proteinExistence type="predicted"/>
<feature type="region of interest" description="Disordered" evidence="1">
    <location>
        <begin position="1"/>
        <end position="131"/>
    </location>
</feature>
<dbReference type="EMBL" id="CZAQ01000035">
    <property type="protein sequence ID" value="CUP31126.1"/>
    <property type="molecule type" value="Genomic_DNA"/>
</dbReference>
<name>A0A174M7J8_9ACTN</name>